<name>A0AA96RMR4_9BACL</name>
<feature type="transmembrane region" description="Helical" evidence="1">
    <location>
        <begin position="70"/>
        <end position="88"/>
    </location>
</feature>
<accession>A0AA96RMR4</accession>
<dbReference type="RefSeq" id="WP_314805066.1">
    <property type="nucleotide sequence ID" value="NZ_CP130319.1"/>
</dbReference>
<protein>
    <submittedName>
        <fullName evidence="2">Uncharacterized protein</fullName>
    </submittedName>
</protein>
<dbReference type="EMBL" id="CP130319">
    <property type="protein sequence ID" value="WNR46746.1"/>
    <property type="molecule type" value="Genomic_DNA"/>
</dbReference>
<evidence type="ECO:0000313" key="2">
    <source>
        <dbReference type="EMBL" id="WNR46746.1"/>
    </source>
</evidence>
<dbReference type="KEGG" id="proo:MJB10_11835"/>
<feature type="transmembrane region" description="Helical" evidence="1">
    <location>
        <begin position="41"/>
        <end position="58"/>
    </location>
</feature>
<keyword evidence="3" id="KW-1185">Reference proteome</keyword>
<keyword evidence="1" id="KW-0812">Transmembrane</keyword>
<evidence type="ECO:0000256" key="1">
    <source>
        <dbReference type="SAM" id="Phobius"/>
    </source>
</evidence>
<dbReference type="AlphaFoldDB" id="A0AA96RMR4"/>
<gene>
    <name evidence="2" type="ORF">MJB10_11835</name>
</gene>
<proteinExistence type="predicted"/>
<keyword evidence="1" id="KW-0472">Membrane</keyword>
<evidence type="ECO:0000313" key="3">
    <source>
        <dbReference type="Proteomes" id="UP001304650"/>
    </source>
</evidence>
<reference evidence="2" key="1">
    <citation type="submission" date="2022-02" db="EMBL/GenBank/DDBJ databases">
        <title>Paenibacillus sp. MBLB1832 Whole Genome Shotgun Sequencing.</title>
        <authorList>
            <person name="Hwang C.Y."/>
            <person name="Cho E.-S."/>
            <person name="Seo M.-J."/>
        </authorList>
    </citation>
    <scope>NUCLEOTIDE SEQUENCE</scope>
    <source>
        <strain evidence="2">MBLB1832</strain>
    </source>
</reference>
<dbReference type="Proteomes" id="UP001304650">
    <property type="component" value="Chromosome"/>
</dbReference>
<feature type="transmembrane region" description="Helical" evidence="1">
    <location>
        <begin position="6"/>
        <end position="29"/>
    </location>
</feature>
<keyword evidence="1" id="KW-1133">Transmembrane helix</keyword>
<sequence>MTLTLTGLMLYTMWLVLGVMGLSFVVDFVKSLTTGTFSSSMIMSYLQGLLYYVFPLFLLSNMMPLDHSDFIIKVFYYIGALGVVYKYLSSHFKK</sequence>
<organism evidence="2 3">
    <name type="scientific">Paenibacillus roseopurpureus</name>
    <dbReference type="NCBI Taxonomy" id="2918901"/>
    <lineage>
        <taxon>Bacteria</taxon>
        <taxon>Bacillati</taxon>
        <taxon>Bacillota</taxon>
        <taxon>Bacilli</taxon>
        <taxon>Bacillales</taxon>
        <taxon>Paenibacillaceae</taxon>
        <taxon>Paenibacillus</taxon>
    </lineage>
</organism>